<evidence type="ECO:0000256" key="1">
    <source>
        <dbReference type="SAM" id="MobiDB-lite"/>
    </source>
</evidence>
<evidence type="ECO:0000313" key="3">
    <source>
        <dbReference type="EMBL" id="EFX77481.1"/>
    </source>
</evidence>
<dbReference type="GO" id="GO:0003824">
    <property type="term" value="F:catalytic activity"/>
    <property type="evidence" value="ECO:0007669"/>
    <property type="project" value="InterPro"/>
</dbReference>
<sequence length="496" mass="54675">MGGFGGGAASPVATEKEKQPQKSCKECAIYFSPNPNDPGQLFCSKVCYRKQHSQKIKNAVPSKQAQRKPKQAQRPATLPFPPPATNGTKRNQDSRTPDTPSNIEQSTSSKKGKLEHITNFLADQPLDNLDSLGNDELACKLKTCISYLSDLEATVKLQHSLICQLECDVEAKKTEFNDMHVKFGKHVDTILSRQNDPKPSYAWTVKEGASSVLVASFAYGEKPTEPLNVAAIERLLDVKSYSSTAVALFVDVSNLDDLQAELEYRNPSLKKIQSLKAIYTKLNSNIGHINLHHSKLASLSLAHVVLDFDIDIVMIQEPSNTDLRGQNFETIIQSRKLNIANIPKAELNFVPKGTSFVDNTVVGDQINVGRWMFLEVPSLSDHPYIYFEISISPPALHNCAKAKKNLVAHFDVVDHKLFDTKLNSEIERWTSADSLVTHSAIELYADQIASLIATCAKSAKIPSVKKNPQLEICLGGPMSCALSALELAWHTKLGPE</sequence>
<evidence type="ECO:0000313" key="4">
    <source>
        <dbReference type="Proteomes" id="UP000000305"/>
    </source>
</evidence>
<dbReference type="PANTHER" id="PTHR33273:SF2">
    <property type="entry name" value="ENDONUCLEASE_EXONUCLEASE_PHOSPHATASE DOMAIN-CONTAINING PROTEIN"/>
    <property type="match status" value="1"/>
</dbReference>
<accession>E9GSS8</accession>
<protein>
    <recommendedName>
        <fullName evidence="2">Endonuclease/exonuclease/phosphatase domain-containing protein</fullName>
    </recommendedName>
</protein>
<feature type="domain" description="Endonuclease/exonuclease/phosphatase" evidence="2">
    <location>
        <begin position="319"/>
        <end position="386"/>
    </location>
</feature>
<dbReference type="InterPro" id="IPR036691">
    <property type="entry name" value="Endo/exonu/phosph_ase_sf"/>
</dbReference>
<feature type="region of interest" description="Disordered" evidence="1">
    <location>
        <begin position="1"/>
        <end position="22"/>
    </location>
</feature>
<feature type="region of interest" description="Disordered" evidence="1">
    <location>
        <begin position="54"/>
        <end position="111"/>
    </location>
</feature>
<dbReference type="PANTHER" id="PTHR33273">
    <property type="entry name" value="DOMAIN-CONTAINING PROTEIN, PUTATIVE-RELATED"/>
    <property type="match status" value="1"/>
</dbReference>
<organism evidence="3 4">
    <name type="scientific">Daphnia pulex</name>
    <name type="common">Water flea</name>
    <dbReference type="NCBI Taxonomy" id="6669"/>
    <lineage>
        <taxon>Eukaryota</taxon>
        <taxon>Metazoa</taxon>
        <taxon>Ecdysozoa</taxon>
        <taxon>Arthropoda</taxon>
        <taxon>Crustacea</taxon>
        <taxon>Branchiopoda</taxon>
        <taxon>Diplostraca</taxon>
        <taxon>Cladocera</taxon>
        <taxon>Anomopoda</taxon>
        <taxon>Daphniidae</taxon>
        <taxon>Daphnia</taxon>
    </lineage>
</organism>
<reference evidence="3 4" key="1">
    <citation type="journal article" date="2011" name="Science">
        <title>The ecoresponsive genome of Daphnia pulex.</title>
        <authorList>
            <person name="Colbourne J.K."/>
            <person name="Pfrender M.E."/>
            <person name="Gilbert D."/>
            <person name="Thomas W.K."/>
            <person name="Tucker A."/>
            <person name="Oakley T.H."/>
            <person name="Tokishita S."/>
            <person name="Aerts A."/>
            <person name="Arnold G.J."/>
            <person name="Basu M.K."/>
            <person name="Bauer D.J."/>
            <person name="Caceres C.E."/>
            <person name="Carmel L."/>
            <person name="Casola C."/>
            <person name="Choi J.H."/>
            <person name="Detter J.C."/>
            <person name="Dong Q."/>
            <person name="Dusheyko S."/>
            <person name="Eads B.D."/>
            <person name="Frohlich T."/>
            <person name="Geiler-Samerotte K.A."/>
            <person name="Gerlach D."/>
            <person name="Hatcher P."/>
            <person name="Jogdeo S."/>
            <person name="Krijgsveld J."/>
            <person name="Kriventseva E.V."/>
            <person name="Kultz D."/>
            <person name="Laforsch C."/>
            <person name="Lindquist E."/>
            <person name="Lopez J."/>
            <person name="Manak J.R."/>
            <person name="Muller J."/>
            <person name="Pangilinan J."/>
            <person name="Patwardhan R.P."/>
            <person name="Pitluck S."/>
            <person name="Pritham E.J."/>
            <person name="Rechtsteiner A."/>
            <person name="Rho M."/>
            <person name="Rogozin I.B."/>
            <person name="Sakarya O."/>
            <person name="Salamov A."/>
            <person name="Schaack S."/>
            <person name="Shapiro H."/>
            <person name="Shiga Y."/>
            <person name="Skalitzky C."/>
            <person name="Smith Z."/>
            <person name="Souvorov A."/>
            <person name="Sung W."/>
            <person name="Tang Z."/>
            <person name="Tsuchiya D."/>
            <person name="Tu H."/>
            <person name="Vos H."/>
            <person name="Wang M."/>
            <person name="Wolf Y.I."/>
            <person name="Yamagata H."/>
            <person name="Yamada T."/>
            <person name="Ye Y."/>
            <person name="Shaw J.R."/>
            <person name="Andrews J."/>
            <person name="Crease T.J."/>
            <person name="Tang H."/>
            <person name="Lucas S.M."/>
            <person name="Robertson H.M."/>
            <person name="Bork P."/>
            <person name="Koonin E.V."/>
            <person name="Zdobnov E.M."/>
            <person name="Grigoriev I.V."/>
            <person name="Lynch M."/>
            <person name="Boore J.L."/>
        </authorList>
    </citation>
    <scope>NUCLEOTIDE SEQUENCE [LARGE SCALE GENOMIC DNA]</scope>
</reference>
<gene>
    <name evidence="3" type="ORF">DAPPUDRAFT_106114</name>
</gene>
<name>E9GSS8_DAPPU</name>
<dbReference type="InterPro" id="IPR005135">
    <property type="entry name" value="Endo/exonuclease/phosphatase"/>
</dbReference>
<dbReference type="Gene3D" id="3.60.10.10">
    <property type="entry name" value="Endonuclease/exonuclease/phosphatase"/>
    <property type="match status" value="1"/>
</dbReference>
<evidence type="ECO:0000259" key="2">
    <source>
        <dbReference type="Pfam" id="PF14529"/>
    </source>
</evidence>
<dbReference type="STRING" id="6669.E9GSS8"/>
<feature type="compositionally biased region" description="Polar residues" evidence="1">
    <location>
        <begin position="97"/>
        <end position="109"/>
    </location>
</feature>
<dbReference type="EMBL" id="GL732562">
    <property type="protein sequence ID" value="EFX77481.1"/>
    <property type="molecule type" value="Genomic_DNA"/>
</dbReference>
<dbReference type="AlphaFoldDB" id="E9GSS8"/>
<dbReference type="Proteomes" id="UP000000305">
    <property type="component" value="Unassembled WGS sequence"/>
</dbReference>
<dbReference type="KEGG" id="dpx:DAPPUDRAFT_106114"/>
<keyword evidence="4" id="KW-1185">Reference proteome</keyword>
<dbReference type="InParanoid" id="E9GSS8"/>
<dbReference type="HOGENOM" id="CLU_550145_0_0_1"/>
<dbReference type="Pfam" id="PF14529">
    <property type="entry name" value="Exo_endo_phos_2"/>
    <property type="match status" value="1"/>
</dbReference>
<proteinExistence type="predicted"/>